<evidence type="ECO:0000256" key="1">
    <source>
        <dbReference type="ARBA" id="ARBA00008814"/>
    </source>
</evidence>
<dbReference type="PANTHER" id="PTHR30535:SF34">
    <property type="entry name" value="MOLYBDATE-BINDING PROTEIN MOLA"/>
    <property type="match status" value="1"/>
</dbReference>
<sequence>MLSHSTGSSQVAFARVDALPTSGAEVRRQGRPSHRRLGRSRTPRGFRTGMPFPPRAARGTPPPADLNARGPAMAHQPTPRPRARLRRPAARHTPAGHTPAGHTPAPHMPARHTPAPRTPALHDGAPQRARAPRRLVRLLALLPLLGVLALAGCAQRADEGDGGGDTGTAFPVTVEPAGAPAVTLDAQPERIVSLVPSVTETLYEVGAGDQVVAVDEMSTHPSEAPRTELSGIDPNPQQIASHDPDLVVVGSDAEGKLTSALQKAGAATLVLPAPQTLDDAYAQFALVGKATGHTDAGRELADETEQAITDLAESAPDKDLSYYHEVDPTYYTITSATFLGEVYDLFGLRNIADQDDPNAMGGYPQLSAEKIVEANPDLVFLADTKCCGQNADTVAERPGWNTMTAVEQDRVFALDDDIASRWSPRLVEFVRVVSDAVAEA</sequence>
<comment type="caution">
    <text evidence="5">The sequence shown here is derived from an EMBL/GenBank/DDBJ whole genome shotgun (WGS) entry which is preliminary data.</text>
</comment>
<gene>
    <name evidence="5" type="ORF">GCM10009675_20330</name>
</gene>
<dbReference type="InterPro" id="IPR054828">
    <property type="entry name" value="Vit_B12_bind_prot"/>
</dbReference>
<dbReference type="PROSITE" id="PS50983">
    <property type="entry name" value="FE_B12_PBP"/>
    <property type="match status" value="1"/>
</dbReference>
<organism evidence="5 6">
    <name type="scientific">Prauserella alba</name>
    <dbReference type="NCBI Taxonomy" id="176898"/>
    <lineage>
        <taxon>Bacteria</taxon>
        <taxon>Bacillati</taxon>
        <taxon>Actinomycetota</taxon>
        <taxon>Actinomycetes</taxon>
        <taxon>Pseudonocardiales</taxon>
        <taxon>Pseudonocardiaceae</taxon>
        <taxon>Prauserella</taxon>
    </lineage>
</organism>
<feature type="compositionally biased region" description="Basic residues" evidence="3">
    <location>
        <begin position="81"/>
        <end position="90"/>
    </location>
</feature>
<proteinExistence type="inferred from homology"/>
<evidence type="ECO:0000256" key="2">
    <source>
        <dbReference type="ARBA" id="ARBA00022729"/>
    </source>
</evidence>
<dbReference type="EMBL" id="BAAALM010000007">
    <property type="protein sequence ID" value="GAA1202894.1"/>
    <property type="molecule type" value="Genomic_DNA"/>
</dbReference>
<keyword evidence="6" id="KW-1185">Reference proteome</keyword>
<dbReference type="NCBIfam" id="NF038402">
    <property type="entry name" value="TroA_like"/>
    <property type="match status" value="1"/>
</dbReference>
<dbReference type="PANTHER" id="PTHR30535">
    <property type="entry name" value="VITAMIN B12-BINDING PROTEIN"/>
    <property type="match status" value="1"/>
</dbReference>
<protein>
    <recommendedName>
        <fullName evidence="4">Fe/B12 periplasmic-binding domain-containing protein</fullName>
    </recommendedName>
</protein>
<name>A0ABN1VAX3_9PSEU</name>
<dbReference type="SUPFAM" id="SSF53807">
    <property type="entry name" value="Helical backbone' metal receptor"/>
    <property type="match status" value="1"/>
</dbReference>
<dbReference type="InterPro" id="IPR050902">
    <property type="entry name" value="ABC_Transporter_SBP"/>
</dbReference>
<comment type="similarity">
    <text evidence="1">Belongs to the bacterial solute-binding protein 8 family.</text>
</comment>
<evidence type="ECO:0000313" key="6">
    <source>
        <dbReference type="Proteomes" id="UP001500467"/>
    </source>
</evidence>
<dbReference type="Gene3D" id="3.40.50.1980">
    <property type="entry name" value="Nitrogenase molybdenum iron protein domain"/>
    <property type="match status" value="2"/>
</dbReference>
<dbReference type="InterPro" id="IPR002491">
    <property type="entry name" value="ABC_transptr_periplasmic_BD"/>
</dbReference>
<reference evidence="5 6" key="1">
    <citation type="journal article" date="2019" name="Int. J. Syst. Evol. Microbiol.">
        <title>The Global Catalogue of Microorganisms (GCM) 10K type strain sequencing project: providing services to taxonomists for standard genome sequencing and annotation.</title>
        <authorList>
            <consortium name="The Broad Institute Genomics Platform"/>
            <consortium name="The Broad Institute Genome Sequencing Center for Infectious Disease"/>
            <person name="Wu L."/>
            <person name="Ma J."/>
        </authorList>
    </citation>
    <scope>NUCLEOTIDE SEQUENCE [LARGE SCALE GENOMIC DNA]</scope>
    <source>
        <strain evidence="5 6">JCM 13022</strain>
    </source>
</reference>
<evidence type="ECO:0000259" key="4">
    <source>
        <dbReference type="PROSITE" id="PS50983"/>
    </source>
</evidence>
<evidence type="ECO:0000313" key="5">
    <source>
        <dbReference type="EMBL" id="GAA1202894.1"/>
    </source>
</evidence>
<evidence type="ECO:0000256" key="3">
    <source>
        <dbReference type="SAM" id="MobiDB-lite"/>
    </source>
</evidence>
<dbReference type="Pfam" id="PF01497">
    <property type="entry name" value="Peripla_BP_2"/>
    <property type="match status" value="1"/>
</dbReference>
<keyword evidence="2" id="KW-0732">Signal</keyword>
<dbReference type="Proteomes" id="UP001500467">
    <property type="component" value="Unassembled WGS sequence"/>
</dbReference>
<accession>A0ABN1VAX3</accession>
<feature type="region of interest" description="Disordered" evidence="3">
    <location>
        <begin position="21"/>
        <end position="126"/>
    </location>
</feature>
<feature type="domain" description="Fe/B12 periplasmic-binding" evidence="4">
    <location>
        <begin position="190"/>
        <end position="440"/>
    </location>
</feature>
<feature type="compositionally biased region" description="Basic residues" evidence="3">
    <location>
        <begin position="29"/>
        <end position="44"/>
    </location>
</feature>
<dbReference type="CDD" id="cd01143">
    <property type="entry name" value="YvrC"/>
    <property type="match status" value="1"/>
</dbReference>